<evidence type="ECO:0000313" key="4">
    <source>
        <dbReference type="Proteomes" id="UP001165667"/>
    </source>
</evidence>
<dbReference type="EMBL" id="JAMOIM010000002">
    <property type="protein sequence ID" value="MCW6507167.1"/>
    <property type="molecule type" value="Genomic_DNA"/>
</dbReference>
<feature type="signal peptide" evidence="2">
    <location>
        <begin position="1"/>
        <end position="27"/>
    </location>
</feature>
<sequence length="168" mass="17069">MDRRSKSLVLSLSMVAALGFGISSGHAVTVMQQCGQQYQAAKAAGTLNGMNWNQYRTDCAAKLKADPAAASTATPATAPAAPAVQTANPLNPAPAAPPPAAAPVIPAPTKAATAGAPATGGRAAFIAREKQCGAEWRANKATLTTQTPGLTWPKYLSQCNTRLKAAGK</sequence>
<reference evidence="3" key="1">
    <citation type="submission" date="2022-05" db="EMBL/GenBank/DDBJ databases">
        <authorList>
            <person name="Pankratov T."/>
        </authorList>
    </citation>
    <scope>NUCLEOTIDE SEQUENCE</scope>
    <source>
        <strain evidence="3">BP6-180914</strain>
    </source>
</reference>
<feature type="chain" id="PRO_5041228400" evidence="2">
    <location>
        <begin position="28"/>
        <end position="168"/>
    </location>
</feature>
<feature type="compositionally biased region" description="Low complexity" evidence="1">
    <location>
        <begin position="74"/>
        <end position="90"/>
    </location>
</feature>
<gene>
    <name evidence="3" type="ORF">M8523_03935</name>
</gene>
<feature type="compositionally biased region" description="Pro residues" evidence="1">
    <location>
        <begin position="91"/>
        <end position="101"/>
    </location>
</feature>
<dbReference type="AlphaFoldDB" id="A0AA41Z0Q7"/>
<dbReference type="Proteomes" id="UP001165667">
    <property type="component" value="Unassembled WGS sequence"/>
</dbReference>
<evidence type="ECO:0000256" key="1">
    <source>
        <dbReference type="SAM" id="MobiDB-lite"/>
    </source>
</evidence>
<protein>
    <submittedName>
        <fullName evidence="3">Uncharacterized protein</fullName>
    </submittedName>
</protein>
<organism evidence="3 4">
    <name type="scientific">Lichenifustis flavocetrariae</name>
    <dbReference type="NCBI Taxonomy" id="2949735"/>
    <lineage>
        <taxon>Bacteria</taxon>
        <taxon>Pseudomonadati</taxon>
        <taxon>Pseudomonadota</taxon>
        <taxon>Alphaproteobacteria</taxon>
        <taxon>Hyphomicrobiales</taxon>
        <taxon>Lichenihabitantaceae</taxon>
        <taxon>Lichenifustis</taxon>
    </lineage>
</organism>
<evidence type="ECO:0000313" key="3">
    <source>
        <dbReference type="EMBL" id="MCW6507167.1"/>
    </source>
</evidence>
<name>A0AA41Z0Q7_9HYPH</name>
<keyword evidence="4" id="KW-1185">Reference proteome</keyword>
<comment type="caution">
    <text evidence="3">The sequence shown here is derived from an EMBL/GenBank/DDBJ whole genome shotgun (WGS) entry which is preliminary data.</text>
</comment>
<accession>A0AA41Z0Q7</accession>
<feature type="region of interest" description="Disordered" evidence="1">
    <location>
        <begin position="74"/>
        <end position="104"/>
    </location>
</feature>
<proteinExistence type="predicted"/>
<keyword evidence="2" id="KW-0732">Signal</keyword>
<evidence type="ECO:0000256" key="2">
    <source>
        <dbReference type="SAM" id="SignalP"/>
    </source>
</evidence>
<dbReference type="RefSeq" id="WP_282583537.1">
    <property type="nucleotide sequence ID" value="NZ_JAMOIM010000002.1"/>
</dbReference>